<protein>
    <recommendedName>
        <fullName evidence="5">Carboxypeptidase</fullName>
        <ecNumber evidence="5">3.4.16.-</ecNumber>
    </recommendedName>
</protein>
<evidence type="ECO:0000256" key="5">
    <source>
        <dbReference type="RuleBase" id="RU361156"/>
    </source>
</evidence>
<evidence type="ECO:0000256" key="4">
    <source>
        <dbReference type="ARBA" id="ARBA00022801"/>
    </source>
</evidence>
<keyword evidence="3 5" id="KW-0645">Protease</keyword>
<evidence type="ECO:0000313" key="6">
    <source>
        <dbReference type="EMBL" id="VDK29960.1"/>
    </source>
</evidence>
<evidence type="ECO:0000256" key="2">
    <source>
        <dbReference type="ARBA" id="ARBA00022645"/>
    </source>
</evidence>
<dbReference type="WBParaSite" id="GPUH_0000140001-mRNA-1">
    <property type="protein sequence ID" value="GPUH_0000140001-mRNA-1"/>
    <property type="gene ID" value="GPUH_0000140001"/>
</dbReference>
<dbReference type="InterPro" id="IPR001563">
    <property type="entry name" value="Peptidase_S10"/>
</dbReference>
<sequence length="416" mass="46776">MMCWPAVLLLAVLAENAAVAFADEIIQLPGAEQLQINFRHYSGYLKVSGTHFLHYWFVESQRSPEQDPLIFWFNGGPGCSSLDGLLSEMGPYLINSDGKTLHDNSFAWNKVASLVYTESPAGVGYSYATDGNVTTNDQQTAEENYAAVKGFFEQFPSFRNNPVYIMGESYGGIYVPTLTVQVIRGLIQFPINLKGIAIGNGYVSEVLNIDTSIRFAYGHGLIDEKTWDTLEKECCSGCMDTCDLTKVTPKQCMRMVSLNPYDLYRDCNPHLVQNNSRMRAMKIGLSPRLLIDRFENHLKNKNTPFETLLAFLRRVTPPLGDVPCLNDTALTRYMNSATVRQALHIPHDLRQWDICSDEVTSKFVKMYGDMGPFIKEIIEANVRVLLYYGDTDMACNFMMGQQFASSLKVPVSFLLV</sequence>
<dbReference type="InterPro" id="IPR018202">
    <property type="entry name" value="Ser_caboxypep_ser_AS"/>
</dbReference>
<dbReference type="EMBL" id="UYRT01001670">
    <property type="protein sequence ID" value="VDK29960.1"/>
    <property type="molecule type" value="Genomic_DNA"/>
</dbReference>
<evidence type="ECO:0000313" key="8">
    <source>
        <dbReference type="WBParaSite" id="GPUH_0000140001-mRNA-1"/>
    </source>
</evidence>
<keyword evidence="4 5" id="KW-0378">Hydrolase</keyword>
<dbReference type="PRINTS" id="PR00724">
    <property type="entry name" value="CRBOXYPTASEC"/>
</dbReference>
<accession>A0A183CY56</accession>
<dbReference type="Proteomes" id="UP000271098">
    <property type="component" value="Unassembled WGS sequence"/>
</dbReference>
<name>A0A183CY56_9BILA</name>
<dbReference type="Pfam" id="PF00450">
    <property type="entry name" value="Peptidase_S10"/>
    <property type="match status" value="1"/>
</dbReference>
<keyword evidence="5" id="KW-0732">Signal</keyword>
<dbReference type="EC" id="3.4.16.-" evidence="5"/>
<dbReference type="GO" id="GO:0006508">
    <property type="term" value="P:proteolysis"/>
    <property type="evidence" value="ECO:0007669"/>
    <property type="project" value="UniProtKB-KW"/>
</dbReference>
<feature type="chain" id="PRO_5043073771" description="Carboxypeptidase" evidence="5">
    <location>
        <begin position="23"/>
        <end position="416"/>
    </location>
</feature>
<dbReference type="PROSITE" id="PS00131">
    <property type="entry name" value="CARBOXYPEPT_SER_SER"/>
    <property type="match status" value="1"/>
</dbReference>
<dbReference type="FunFam" id="3.40.50.1820:FF:000335">
    <property type="entry name" value="Carboxypeptidase"/>
    <property type="match status" value="1"/>
</dbReference>
<evidence type="ECO:0000313" key="7">
    <source>
        <dbReference type="Proteomes" id="UP000271098"/>
    </source>
</evidence>
<dbReference type="PANTHER" id="PTHR11802">
    <property type="entry name" value="SERINE PROTEASE FAMILY S10 SERINE CARBOXYPEPTIDASE"/>
    <property type="match status" value="1"/>
</dbReference>
<gene>
    <name evidence="6" type="ORF">GPUH_LOCUS1397</name>
</gene>
<keyword evidence="7" id="KW-1185">Reference proteome</keyword>
<comment type="similarity">
    <text evidence="1 5">Belongs to the peptidase S10 family.</text>
</comment>
<dbReference type="InterPro" id="IPR029058">
    <property type="entry name" value="AB_hydrolase_fold"/>
</dbReference>
<keyword evidence="2 5" id="KW-0121">Carboxypeptidase</keyword>
<evidence type="ECO:0000256" key="3">
    <source>
        <dbReference type="ARBA" id="ARBA00022670"/>
    </source>
</evidence>
<reference evidence="8" key="1">
    <citation type="submission" date="2016-06" db="UniProtKB">
        <authorList>
            <consortium name="WormBaseParasite"/>
        </authorList>
    </citation>
    <scope>IDENTIFICATION</scope>
</reference>
<organism evidence="8">
    <name type="scientific">Gongylonema pulchrum</name>
    <dbReference type="NCBI Taxonomy" id="637853"/>
    <lineage>
        <taxon>Eukaryota</taxon>
        <taxon>Metazoa</taxon>
        <taxon>Ecdysozoa</taxon>
        <taxon>Nematoda</taxon>
        <taxon>Chromadorea</taxon>
        <taxon>Rhabditida</taxon>
        <taxon>Spirurina</taxon>
        <taxon>Spiruromorpha</taxon>
        <taxon>Spiruroidea</taxon>
        <taxon>Gongylonematidae</taxon>
        <taxon>Gongylonema</taxon>
    </lineage>
</organism>
<dbReference type="GO" id="GO:1904715">
    <property type="term" value="P:negative regulation of chaperone-mediated autophagy"/>
    <property type="evidence" value="ECO:0007669"/>
    <property type="project" value="UniProtKB-ARBA"/>
</dbReference>
<dbReference type="SUPFAM" id="SSF53474">
    <property type="entry name" value="alpha/beta-Hydrolases"/>
    <property type="match status" value="1"/>
</dbReference>
<proteinExistence type="inferred from homology"/>
<dbReference type="GO" id="GO:0031647">
    <property type="term" value="P:regulation of protein stability"/>
    <property type="evidence" value="ECO:0007669"/>
    <property type="project" value="UniProtKB-ARBA"/>
</dbReference>
<dbReference type="PANTHER" id="PTHR11802:SF418">
    <property type="entry name" value="SERINE CARBOXYPEPTIDASE CTSA-1.1"/>
    <property type="match status" value="1"/>
</dbReference>
<evidence type="ECO:0000256" key="1">
    <source>
        <dbReference type="ARBA" id="ARBA00009431"/>
    </source>
</evidence>
<reference evidence="6 7" key="2">
    <citation type="submission" date="2018-11" db="EMBL/GenBank/DDBJ databases">
        <authorList>
            <consortium name="Pathogen Informatics"/>
        </authorList>
    </citation>
    <scope>NUCLEOTIDE SEQUENCE [LARGE SCALE GENOMIC DNA]</scope>
</reference>
<dbReference type="OrthoDB" id="735686at2759"/>
<feature type="signal peptide" evidence="5">
    <location>
        <begin position="1"/>
        <end position="22"/>
    </location>
</feature>
<dbReference type="Gene3D" id="3.40.50.1820">
    <property type="entry name" value="alpha/beta hydrolase"/>
    <property type="match status" value="1"/>
</dbReference>
<dbReference type="AlphaFoldDB" id="A0A183CY56"/>
<dbReference type="GO" id="GO:0004185">
    <property type="term" value="F:serine-type carboxypeptidase activity"/>
    <property type="evidence" value="ECO:0007669"/>
    <property type="project" value="UniProtKB-UniRule"/>
</dbReference>